<dbReference type="KEGG" id="lww:102737361"/>
<feature type="domain" description="Gasdermin pore forming" evidence="12">
    <location>
        <begin position="1"/>
        <end position="135"/>
    </location>
</feature>
<evidence type="ECO:0000313" key="15">
    <source>
        <dbReference type="RefSeq" id="XP_030877431.1"/>
    </source>
</evidence>
<dbReference type="PANTHER" id="PTHR15207:SF1">
    <property type="entry name" value="GASDERMIN-E"/>
    <property type="match status" value="1"/>
</dbReference>
<evidence type="ECO:0000256" key="6">
    <source>
        <dbReference type="ARBA" id="ARBA00022490"/>
    </source>
</evidence>
<dbReference type="RefSeq" id="XP_030877431.1">
    <property type="nucleotide sequence ID" value="XM_031021571.1"/>
</dbReference>
<evidence type="ECO:0000256" key="2">
    <source>
        <dbReference type="ARBA" id="ARBA00004651"/>
    </source>
</evidence>
<dbReference type="Pfam" id="PF17708">
    <property type="entry name" value="Gasdermin_C"/>
    <property type="match status" value="1"/>
</dbReference>
<dbReference type="GO" id="GO:0012501">
    <property type="term" value="P:programmed cell death"/>
    <property type="evidence" value="ECO:0007669"/>
    <property type="project" value="UniProtKB-KW"/>
</dbReference>
<keyword evidence="10" id="KW-0564">Palmitate</keyword>
<sequence length="347" mass="38304">MFAKATRNFLKEVDAGGNLIAVSNLNDSDKLQLLSLVTKKKRFWCWQRPKYQFLSVTLGDVLTEDQFLSPVVVESDFVKYESKFQNHVSGTIETALGKVKMNVGGKGLVESQSSFGNLRKQEVDLQQLIRDSTERDTAREGTQAEGWPEKALQGSWHQCKDLKEDRFKYRGILGKSVVGRGQCGWKFCLLQGKHGGFELERSGSVFMDPLPFQEFASGDMPDAGQGPSALDWPLSVLKQATLLLERNFHPFAGLPEQQQTALNNVFQAVLSDEESLMALEQVCEDVVSGLSPPLAILGELKPPQQQDVMAFLCLVGYGVRGGCPGLADTLSNQKLFSTAYFLVSALA</sequence>
<dbReference type="GeneID" id="102737361"/>
<keyword evidence="9" id="KW-0472">Membrane</keyword>
<keyword evidence="6" id="KW-0963">Cytoplasm</keyword>
<feature type="non-terminal residue" evidence="15">
    <location>
        <position position="347"/>
    </location>
</feature>
<keyword evidence="4" id="KW-1134">Transmembrane beta strand</keyword>
<evidence type="ECO:0000256" key="8">
    <source>
        <dbReference type="ARBA" id="ARBA00022692"/>
    </source>
</evidence>
<reference evidence="15" key="1">
    <citation type="submission" date="2025-08" db="UniProtKB">
        <authorList>
            <consortium name="RefSeq"/>
        </authorList>
    </citation>
    <scope>IDENTIFICATION</scope>
    <source>
        <tissue evidence="15">Liver</tissue>
    </source>
</reference>
<comment type="subcellular location">
    <subcellularLocation>
        <location evidence="2">Cell membrane</location>
        <topology evidence="2">Multi-pass membrane protein</topology>
    </subcellularLocation>
    <subcellularLocation>
        <location evidence="1">Cytoplasm</location>
    </subcellularLocation>
</comment>
<dbReference type="InterPro" id="IPR041263">
    <property type="entry name" value="Gasdermin_PUB"/>
</dbReference>
<evidence type="ECO:0000256" key="10">
    <source>
        <dbReference type="ARBA" id="ARBA00023139"/>
    </source>
</evidence>
<keyword evidence="11" id="KW-0449">Lipoprotein</keyword>
<dbReference type="InterPro" id="IPR042377">
    <property type="entry name" value="GSDME"/>
</dbReference>
<evidence type="ECO:0000256" key="7">
    <source>
        <dbReference type="ARBA" id="ARBA00022590"/>
    </source>
</evidence>
<evidence type="ECO:0000256" key="3">
    <source>
        <dbReference type="ARBA" id="ARBA00009279"/>
    </source>
</evidence>
<dbReference type="InterPro" id="IPR040460">
    <property type="entry name" value="Gasdermin_pore"/>
</dbReference>
<evidence type="ECO:0000259" key="12">
    <source>
        <dbReference type="Pfam" id="PF04598"/>
    </source>
</evidence>
<dbReference type="AlphaFoldDB" id="A0A7F8QA34"/>
<feature type="domain" description="Gasdermin PUB" evidence="13">
    <location>
        <begin position="233"/>
        <end position="347"/>
    </location>
</feature>
<gene>
    <name evidence="15" type="primary">LOC102737361</name>
</gene>
<keyword evidence="7" id="KW-1210">Necrosis</keyword>
<proteinExistence type="inferred from homology"/>
<organism evidence="14 15">
    <name type="scientific">Leptonychotes weddellii</name>
    <name type="common">Weddell seal</name>
    <name type="synonym">Otaria weddellii</name>
    <dbReference type="NCBI Taxonomy" id="9713"/>
    <lineage>
        <taxon>Eukaryota</taxon>
        <taxon>Metazoa</taxon>
        <taxon>Chordata</taxon>
        <taxon>Craniata</taxon>
        <taxon>Vertebrata</taxon>
        <taxon>Euteleostomi</taxon>
        <taxon>Mammalia</taxon>
        <taxon>Eutheria</taxon>
        <taxon>Laurasiatheria</taxon>
        <taxon>Carnivora</taxon>
        <taxon>Caniformia</taxon>
        <taxon>Pinnipedia</taxon>
        <taxon>Phocidae</taxon>
        <taxon>Monachinae</taxon>
        <taxon>Lobodontini</taxon>
        <taxon>Leptonychotes</taxon>
    </lineage>
</organism>
<evidence type="ECO:0000256" key="1">
    <source>
        <dbReference type="ARBA" id="ARBA00004496"/>
    </source>
</evidence>
<dbReference type="OrthoDB" id="8815334at2759"/>
<evidence type="ECO:0000256" key="5">
    <source>
        <dbReference type="ARBA" id="ARBA00022475"/>
    </source>
</evidence>
<dbReference type="Proteomes" id="UP000245341">
    <property type="component" value="Unplaced"/>
</dbReference>
<evidence type="ECO:0000256" key="4">
    <source>
        <dbReference type="ARBA" id="ARBA00022452"/>
    </source>
</evidence>
<accession>A0A7F8QA34</accession>
<keyword evidence="8" id="KW-0812">Transmembrane</keyword>
<evidence type="ECO:0000259" key="13">
    <source>
        <dbReference type="Pfam" id="PF17708"/>
    </source>
</evidence>
<keyword evidence="5" id="KW-1003">Cell membrane</keyword>
<comment type="similarity">
    <text evidence="3">Belongs to the gasdermin family.</text>
</comment>
<protein>
    <submittedName>
        <fullName evidence="15">Gasdermin-E-like</fullName>
    </submittedName>
</protein>
<dbReference type="GO" id="GO:0005737">
    <property type="term" value="C:cytoplasm"/>
    <property type="evidence" value="ECO:0007669"/>
    <property type="project" value="UniProtKB-SubCell"/>
</dbReference>
<evidence type="ECO:0000256" key="9">
    <source>
        <dbReference type="ARBA" id="ARBA00023136"/>
    </source>
</evidence>
<dbReference type="GO" id="GO:0005886">
    <property type="term" value="C:plasma membrane"/>
    <property type="evidence" value="ECO:0007669"/>
    <property type="project" value="UniProtKB-SubCell"/>
</dbReference>
<dbReference type="Pfam" id="PF04598">
    <property type="entry name" value="Gasdermin"/>
    <property type="match status" value="1"/>
</dbReference>
<keyword evidence="14" id="KW-1185">Reference proteome</keyword>
<name>A0A7F8QA34_LEPWE</name>
<evidence type="ECO:0000313" key="14">
    <source>
        <dbReference type="Proteomes" id="UP000245341"/>
    </source>
</evidence>
<dbReference type="PANTHER" id="PTHR15207">
    <property type="entry name" value="NONSYNDROMIC HEARING IMPAIRMENT PROTEIN"/>
    <property type="match status" value="1"/>
</dbReference>
<evidence type="ECO:0000256" key="11">
    <source>
        <dbReference type="ARBA" id="ARBA00023288"/>
    </source>
</evidence>